<protein>
    <submittedName>
        <fullName evidence="1">Uncharacterized protein</fullName>
    </submittedName>
</protein>
<dbReference type="EMBL" id="PQXN01000078">
    <property type="protein sequence ID" value="TGO56407.1"/>
    <property type="molecule type" value="Genomic_DNA"/>
</dbReference>
<dbReference type="AlphaFoldDB" id="A0A4Z1II99"/>
<evidence type="ECO:0000313" key="2">
    <source>
        <dbReference type="Proteomes" id="UP000297527"/>
    </source>
</evidence>
<dbReference type="Proteomes" id="UP000297527">
    <property type="component" value="Unassembled WGS sequence"/>
</dbReference>
<reference evidence="1 2" key="1">
    <citation type="submission" date="2017-12" db="EMBL/GenBank/DDBJ databases">
        <title>Comparative genomics of Botrytis spp.</title>
        <authorList>
            <person name="Valero-Jimenez C.A."/>
            <person name="Tapia P."/>
            <person name="Veloso J."/>
            <person name="Silva-Moreno E."/>
            <person name="Staats M."/>
            <person name="Valdes J.H."/>
            <person name="Van Kan J.A.L."/>
        </authorList>
    </citation>
    <scope>NUCLEOTIDE SEQUENCE [LARGE SCALE GENOMIC DNA]</scope>
    <source>
        <strain evidence="1 2">MUCL11595</strain>
    </source>
</reference>
<organism evidence="1 2">
    <name type="scientific">Botryotinia convoluta</name>
    <dbReference type="NCBI Taxonomy" id="54673"/>
    <lineage>
        <taxon>Eukaryota</taxon>
        <taxon>Fungi</taxon>
        <taxon>Dikarya</taxon>
        <taxon>Ascomycota</taxon>
        <taxon>Pezizomycotina</taxon>
        <taxon>Leotiomycetes</taxon>
        <taxon>Helotiales</taxon>
        <taxon>Sclerotiniaceae</taxon>
        <taxon>Botryotinia</taxon>
    </lineage>
</organism>
<sequence>MAGFLLGISSGTGQLSTLATHAVDRNVHARRRRILNAARPDAAVRSLEAFVVTHIVDTLSYGFSRSQMATP</sequence>
<name>A0A4Z1II99_9HELO</name>
<evidence type="ECO:0000313" key="1">
    <source>
        <dbReference type="EMBL" id="TGO56407.1"/>
    </source>
</evidence>
<keyword evidence="2" id="KW-1185">Reference proteome</keyword>
<accession>A0A4Z1II99</accession>
<proteinExistence type="predicted"/>
<gene>
    <name evidence="1" type="ORF">BCON_0078g00240</name>
</gene>
<comment type="caution">
    <text evidence="1">The sequence shown here is derived from an EMBL/GenBank/DDBJ whole genome shotgun (WGS) entry which is preliminary data.</text>
</comment>